<proteinExistence type="predicted"/>
<evidence type="ECO:0000313" key="2">
    <source>
        <dbReference type="Proteomes" id="UP001312908"/>
    </source>
</evidence>
<organism evidence="1 2">
    <name type="scientific">Sorlinia euscelidii</name>
    <dbReference type="NCBI Taxonomy" id="3081148"/>
    <lineage>
        <taxon>Bacteria</taxon>
        <taxon>Pseudomonadati</taxon>
        <taxon>Pseudomonadota</taxon>
        <taxon>Alphaproteobacteria</taxon>
        <taxon>Acetobacterales</taxon>
        <taxon>Acetobacteraceae</taxon>
        <taxon>Sorlinia</taxon>
    </lineage>
</organism>
<evidence type="ECO:0000313" key="1">
    <source>
        <dbReference type="EMBL" id="MEE8657680.1"/>
    </source>
</evidence>
<sequence>MTTNPKNHDVILPTPIMMDGELRINDLLLAEMLGFVKPFNIRNLIRRHLEYLEKFGTVFTVKTVTRGQRGTEFFLTEEQASYIGMLSQTPKAAEGRIALIKASRNACHLTIDCWAGLGLLSF</sequence>
<keyword evidence="2" id="KW-1185">Reference proteome</keyword>
<dbReference type="Proteomes" id="UP001312908">
    <property type="component" value="Unassembled WGS sequence"/>
</dbReference>
<accession>A0ABU7TYX5</accession>
<dbReference type="EMBL" id="JAWJZY010000001">
    <property type="protein sequence ID" value="MEE8657680.1"/>
    <property type="molecule type" value="Genomic_DNA"/>
</dbReference>
<gene>
    <name evidence="1" type="ORF">DOFOFD_01455</name>
</gene>
<reference evidence="1 2" key="1">
    <citation type="submission" date="2023-10" db="EMBL/GenBank/DDBJ databases">
        <title>Sorlinia euscelidii gen. nov., sp. nov., an acetic acid bacteria isolated from the gut of Euscelidius variegatus emitter.</title>
        <authorList>
            <person name="Michoud G."/>
            <person name="Marasco R."/>
            <person name="Seferji K."/>
            <person name="Gonella E."/>
            <person name="Garuglieri E."/>
            <person name="Alma A."/>
            <person name="Mapelli F."/>
            <person name="Borin S."/>
            <person name="Daffonchio D."/>
            <person name="Crotti E."/>
        </authorList>
    </citation>
    <scope>NUCLEOTIDE SEQUENCE [LARGE SCALE GENOMIC DNA]</scope>
    <source>
        <strain evidence="1 2">EV16P</strain>
    </source>
</reference>
<name>A0ABU7TYX5_9PROT</name>
<evidence type="ECO:0008006" key="3">
    <source>
        <dbReference type="Google" id="ProtNLM"/>
    </source>
</evidence>
<comment type="caution">
    <text evidence="1">The sequence shown here is derived from an EMBL/GenBank/DDBJ whole genome shotgun (WGS) entry which is preliminary data.</text>
</comment>
<protein>
    <recommendedName>
        <fullName evidence="3">LAGLIDADG endonuclease</fullName>
    </recommendedName>
</protein>
<dbReference type="RefSeq" id="WP_394818691.1">
    <property type="nucleotide sequence ID" value="NZ_JAWJZY010000001.1"/>
</dbReference>